<keyword evidence="2" id="KW-0472">Membrane</keyword>
<keyword evidence="2" id="KW-1133">Transmembrane helix</keyword>
<sequence>METISASLDTGNNHPQHIQAEDTRTNDDNHTRTSQATGSRSPSFENASSNGPRSSRIQTEDDGDLPSAPFQPPNLAQPARPRLEKKHLFGLPKKEFYHPQDLSDDYEQRFPEDPMFEEVSETARVWRTYLVESAAFDENMVGEARDGLDALLVFAGLFSAVVISFVVQTTQTLQLSSADVSAALLSELVAIQRAAAQGINVNSVPASMLTPTTKFVPGTLDIWINCLWVVSLVLALVVALASVLVKQWLHRYIAVQSGTPKARSHVRQLRYQGFEEWQVLNIIGALPVVMHLSLLLFFLGLVLFLIPLQLALSWIVGSITVTVYGLYFLSALLPTIRPQCPYKTPLSEFFLAFGVYCQTAATNFRRWLRHESHLVRVHKPANSVLEALEESMADSSLSVEAFQWLFHASSNPSAHRVAFQAIAGLPITIKEKIIGQIFHNRPQDMNSVFWNIWSQCTSFGDPSKSLINPGQELVVERHSGAICSFLHCTPSSLV</sequence>
<name>A0A9P5U6P1_9AGAR</name>
<reference evidence="4" key="1">
    <citation type="submission" date="2020-11" db="EMBL/GenBank/DDBJ databases">
        <authorList>
            <consortium name="DOE Joint Genome Institute"/>
            <person name="Ahrendt S."/>
            <person name="Riley R."/>
            <person name="Andreopoulos W."/>
            <person name="Labutti K."/>
            <person name="Pangilinan J."/>
            <person name="Ruiz-Duenas F.J."/>
            <person name="Barrasa J.M."/>
            <person name="Sanchez-Garcia M."/>
            <person name="Camarero S."/>
            <person name="Miyauchi S."/>
            <person name="Serrano A."/>
            <person name="Linde D."/>
            <person name="Babiker R."/>
            <person name="Drula E."/>
            <person name="Ayuso-Fernandez I."/>
            <person name="Pacheco R."/>
            <person name="Padilla G."/>
            <person name="Ferreira P."/>
            <person name="Barriuso J."/>
            <person name="Kellner H."/>
            <person name="Castanera R."/>
            <person name="Alfaro M."/>
            <person name="Ramirez L."/>
            <person name="Pisabarro A.G."/>
            <person name="Kuo A."/>
            <person name="Tritt A."/>
            <person name="Lipzen A."/>
            <person name="He G."/>
            <person name="Yan M."/>
            <person name="Ng V."/>
            <person name="Cullen D."/>
            <person name="Martin F."/>
            <person name="Rosso M.-N."/>
            <person name="Henrissat B."/>
            <person name="Hibbett D."/>
            <person name="Martinez A.T."/>
            <person name="Grigoriev I.V."/>
        </authorList>
    </citation>
    <scope>NUCLEOTIDE SEQUENCE</scope>
    <source>
        <strain evidence="4">AH 40177</strain>
    </source>
</reference>
<feature type="transmembrane region" description="Helical" evidence="2">
    <location>
        <begin position="312"/>
        <end position="333"/>
    </location>
</feature>
<accession>A0A9P5U6P1</accession>
<protein>
    <recommendedName>
        <fullName evidence="3">DUF6535 domain-containing protein</fullName>
    </recommendedName>
</protein>
<dbReference type="Pfam" id="PF20153">
    <property type="entry name" value="DUF6535"/>
    <property type="match status" value="1"/>
</dbReference>
<evidence type="ECO:0000256" key="2">
    <source>
        <dbReference type="SAM" id="Phobius"/>
    </source>
</evidence>
<dbReference type="AlphaFoldDB" id="A0A9P5U6P1"/>
<dbReference type="Proteomes" id="UP000772434">
    <property type="component" value="Unassembled WGS sequence"/>
</dbReference>
<keyword evidence="5" id="KW-1185">Reference proteome</keyword>
<comment type="caution">
    <text evidence="4">The sequence shown here is derived from an EMBL/GenBank/DDBJ whole genome shotgun (WGS) entry which is preliminary data.</text>
</comment>
<organism evidence="4 5">
    <name type="scientific">Rhodocollybia butyracea</name>
    <dbReference type="NCBI Taxonomy" id="206335"/>
    <lineage>
        <taxon>Eukaryota</taxon>
        <taxon>Fungi</taxon>
        <taxon>Dikarya</taxon>
        <taxon>Basidiomycota</taxon>
        <taxon>Agaricomycotina</taxon>
        <taxon>Agaricomycetes</taxon>
        <taxon>Agaricomycetidae</taxon>
        <taxon>Agaricales</taxon>
        <taxon>Marasmiineae</taxon>
        <taxon>Omphalotaceae</taxon>
        <taxon>Rhodocollybia</taxon>
    </lineage>
</organism>
<feature type="region of interest" description="Disordered" evidence="1">
    <location>
        <begin position="1"/>
        <end position="80"/>
    </location>
</feature>
<keyword evidence="2" id="KW-0812">Transmembrane</keyword>
<feature type="domain" description="DUF6535" evidence="3">
    <location>
        <begin position="126"/>
        <end position="306"/>
    </location>
</feature>
<evidence type="ECO:0000259" key="3">
    <source>
        <dbReference type="Pfam" id="PF20153"/>
    </source>
</evidence>
<feature type="transmembrane region" description="Helical" evidence="2">
    <location>
        <begin position="279"/>
        <end position="306"/>
    </location>
</feature>
<feature type="transmembrane region" description="Helical" evidence="2">
    <location>
        <begin position="148"/>
        <end position="167"/>
    </location>
</feature>
<feature type="compositionally biased region" description="Polar residues" evidence="1">
    <location>
        <begin position="34"/>
        <end position="57"/>
    </location>
</feature>
<evidence type="ECO:0000256" key="1">
    <source>
        <dbReference type="SAM" id="MobiDB-lite"/>
    </source>
</evidence>
<feature type="transmembrane region" description="Helical" evidence="2">
    <location>
        <begin position="222"/>
        <end position="245"/>
    </location>
</feature>
<dbReference type="EMBL" id="JADNRY010000078">
    <property type="protein sequence ID" value="KAF9067053.1"/>
    <property type="molecule type" value="Genomic_DNA"/>
</dbReference>
<gene>
    <name evidence="4" type="ORF">BDP27DRAFT_940941</name>
</gene>
<feature type="compositionally biased region" description="Basic and acidic residues" evidence="1">
    <location>
        <begin position="19"/>
        <end position="31"/>
    </location>
</feature>
<evidence type="ECO:0000313" key="5">
    <source>
        <dbReference type="Proteomes" id="UP000772434"/>
    </source>
</evidence>
<dbReference type="OrthoDB" id="3219854at2759"/>
<evidence type="ECO:0000313" key="4">
    <source>
        <dbReference type="EMBL" id="KAF9067053.1"/>
    </source>
</evidence>
<proteinExistence type="predicted"/>
<feature type="compositionally biased region" description="Polar residues" evidence="1">
    <location>
        <begin position="1"/>
        <end position="16"/>
    </location>
</feature>
<dbReference type="InterPro" id="IPR045338">
    <property type="entry name" value="DUF6535"/>
</dbReference>